<dbReference type="OrthoDB" id="9810135at2"/>
<dbReference type="InterPro" id="IPR011335">
    <property type="entry name" value="Restrct_endonuc-II-like"/>
</dbReference>
<keyword evidence="3" id="KW-1185">Reference proteome</keyword>
<dbReference type="KEGG" id="arac:E0W69_000455"/>
<organism evidence="2 3">
    <name type="scientific">Rhizosphaericola mali</name>
    <dbReference type="NCBI Taxonomy" id="2545455"/>
    <lineage>
        <taxon>Bacteria</taxon>
        <taxon>Pseudomonadati</taxon>
        <taxon>Bacteroidota</taxon>
        <taxon>Chitinophagia</taxon>
        <taxon>Chitinophagales</taxon>
        <taxon>Chitinophagaceae</taxon>
        <taxon>Rhizosphaericola</taxon>
    </lineage>
</organism>
<evidence type="ECO:0000313" key="2">
    <source>
        <dbReference type="EMBL" id="QES87197.1"/>
    </source>
</evidence>
<dbReference type="Proteomes" id="UP000292424">
    <property type="component" value="Chromosome"/>
</dbReference>
<dbReference type="InterPro" id="IPR038726">
    <property type="entry name" value="PDDEXK_AddAB-type"/>
</dbReference>
<dbReference type="Pfam" id="PF12705">
    <property type="entry name" value="PDDEXK_1"/>
    <property type="match status" value="1"/>
</dbReference>
<reference evidence="2 3" key="1">
    <citation type="submission" date="2019-09" db="EMBL/GenBank/DDBJ databases">
        <title>Complete genome sequence of Arachidicoccus sp. B3-10 isolated from apple orchard soil.</title>
        <authorList>
            <person name="Kim H.S."/>
            <person name="Han K.-I."/>
            <person name="Suh M.K."/>
            <person name="Lee K.C."/>
            <person name="Eom M.K."/>
            <person name="Kim J.-S."/>
            <person name="Kang S.W."/>
            <person name="Sin Y."/>
            <person name="Lee J.-S."/>
        </authorList>
    </citation>
    <scope>NUCLEOTIDE SEQUENCE [LARGE SCALE GENOMIC DNA]</scope>
    <source>
        <strain evidence="2 3">B3-10</strain>
    </source>
</reference>
<evidence type="ECO:0000259" key="1">
    <source>
        <dbReference type="Pfam" id="PF12705"/>
    </source>
</evidence>
<proteinExistence type="predicted"/>
<sequence>MEIRFFCNIAIMNDAAWFYDDLYILLQFLHMEMVIEQGGEAWYFQLLHNHIFQIPANEIAQNCILWNQQKQRKNSISSFRKFMETQVANVKIDLFSALETTPLHEAVKFITRIFSFAKADNWEKISLEISNLKFVKKHISIEILANYLPKNSKELLPIIEKLAIERRQTKVVITDFIFPFSKELIQPIVNKFVLSASSLNTYLECPIESYFIQFIKIPQPQNSAATYGSAIHFALEKYFAAMKNDRANEFPPFDLIWEQFERYMQENKASFLPDTFDNYLDKGENALLLFVKENIETWNKIVLLESFFKSFNSDNIPMKGFVDKIEFSGRNITIVDYKSGRFSKGIERLITPNSDNPKGGAYWRQAVFYKMLLDQSPKNWEVKKVEFDFLEPNPSSGNLEKITFTISEREEQIVQNQIFKTWNNIHKLNFEKGCQQPDCIYCNLARKISYQNVL</sequence>
<dbReference type="InterPro" id="IPR011604">
    <property type="entry name" value="PDDEXK-like_dom_sf"/>
</dbReference>
<dbReference type="RefSeq" id="WP_131328075.1">
    <property type="nucleotide sequence ID" value="NZ_CP044016.1"/>
</dbReference>
<protein>
    <submittedName>
        <fullName evidence="2">PD-(D/E)XK nuclease family protein</fullName>
    </submittedName>
</protein>
<gene>
    <name evidence="2" type="ORF">E0W69_000455</name>
</gene>
<accession>A0A5P2FWC6</accession>
<dbReference type="EMBL" id="CP044016">
    <property type="protein sequence ID" value="QES87197.1"/>
    <property type="molecule type" value="Genomic_DNA"/>
</dbReference>
<dbReference type="AlphaFoldDB" id="A0A5P2FWC6"/>
<feature type="domain" description="PD-(D/E)XK endonuclease-like" evidence="1">
    <location>
        <begin position="194"/>
        <end position="444"/>
    </location>
</feature>
<dbReference type="SUPFAM" id="SSF52980">
    <property type="entry name" value="Restriction endonuclease-like"/>
    <property type="match status" value="1"/>
</dbReference>
<evidence type="ECO:0000313" key="3">
    <source>
        <dbReference type="Proteomes" id="UP000292424"/>
    </source>
</evidence>
<name>A0A5P2FWC6_9BACT</name>
<dbReference type="Gene3D" id="3.90.320.10">
    <property type="match status" value="1"/>
</dbReference>